<keyword evidence="7 11" id="KW-0594">Phospholipid biosynthesis</keyword>
<reference evidence="13 14" key="1">
    <citation type="submission" date="2019-09" db="EMBL/GenBank/DDBJ databases">
        <title>NBRP : Genome information of microbial organism related human and environment.</title>
        <authorList>
            <person name="Hattori M."/>
            <person name="Oshima K."/>
            <person name="Inaba H."/>
            <person name="Suda W."/>
            <person name="Sakamoto M."/>
            <person name="Iino T."/>
            <person name="Kitahara M."/>
            <person name="Oshida Y."/>
            <person name="Iida T."/>
            <person name="Kudo T."/>
            <person name="Itoh T."/>
            <person name="Ohkuma M."/>
        </authorList>
    </citation>
    <scope>NUCLEOTIDE SEQUENCE [LARGE SCALE GENOMIC DNA]</scope>
    <source>
        <strain evidence="13 14">Q-1</strain>
    </source>
</reference>
<feature type="transmembrane region" description="Helical" evidence="12">
    <location>
        <begin position="60"/>
        <end position="76"/>
    </location>
</feature>
<feature type="chain" id="PRO_5023433722" description="Phosphatidylserine decarboxylase alpha chain" evidence="11">
    <location>
        <begin position="212"/>
        <end position="254"/>
    </location>
</feature>
<dbReference type="PANTHER" id="PTHR35809">
    <property type="entry name" value="ARCHAETIDYLSERINE DECARBOXYLASE PROENZYME-RELATED"/>
    <property type="match status" value="1"/>
</dbReference>
<dbReference type="EC" id="4.1.1.65" evidence="11"/>
<comment type="caution">
    <text evidence="13">The sequence shown here is derived from an EMBL/GenBank/DDBJ whole genome shotgun (WGS) entry which is preliminary data.</text>
</comment>
<dbReference type="NCBIfam" id="NF003678">
    <property type="entry name" value="PRK05305.1-2"/>
    <property type="match status" value="1"/>
</dbReference>
<dbReference type="GO" id="GO:0005886">
    <property type="term" value="C:plasma membrane"/>
    <property type="evidence" value="ECO:0007669"/>
    <property type="project" value="UniProtKB-SubCell"/>
</dbReference>
<keyword evidence="10 11" id="KW-0670">Pyruvate</keyword>
<sequence length="254" mass="27825">MSKIMHAQQTVHLGLHHMERLSPMDPFRSAFNRVHREGIPFVLIAFGLAALFMIFLSETLGWIFIVLGLYIVYFFRDPVRMTPLLPDALISPADGVVSKIDEAAPPADLEMGDGPLTRISIFLSVLNVHVNRVPCEGSISKLVYVPGKFINASLDKASEDNERQLVRLDRADGRSVAFVQIAGLIARRIVCSLDVGQNVVAGERFGIIRFGSRMDVYCPKGMEPVIAVGQTVVGGETILATDDAVNPRPDGRAD</sequence>
<evidence type="ECO:0000256" key="1">
    <source>
        <dbReference type="ARBA" id="ARBA00022475"/>
    </source>
</evidence>
<evidence type="ECO:0000256" key="6">
    <source>
        <dbReference type="ARBA" id="ARBA00023145"/>
    </source>
</evidence>
<evidence type="ECO:0000256" key="3">
    <source>
        <dbReference type="ARBA" id="ARBA00022793"/>
    </source>
</evidence>
<dbReference type="NCBIfam" id="NF003679">
    <property type="entry name" value="PRK05305.1-3"/>
    <property type="match status" value="1"/>
</dbReference>
<dbReference type="Proteomes" id="UP000324996">
    <property type="component" value="Unassembled WGS sequence"/>
</dbReference>
<organism evidence="13 14">
    <name type="scientific">Iodidimonas nitroreducens</name>
    <dbReference type="NCBI Taxonomy" id="1236968"/>
    <lineage>
        <taxon>Bacteria</taxon>
        <taxon>Pseudomonadati</taxon>
        <taxon>Pseudomonadota</taxon>
        <taxon>Alphaproteobacteria</taxon>
        <taxon>Iodidimonadales</taxon>
        <taxon>Iodidimonadaceae</taxon>
        <taxon>Iodidimonas</taxon>
    </lineage>
</organism>
<comment type="PTM">
    <text evidence="11">Is synthesized initially as an inactive proenzyme. Formation of the active enzyme involves a self-maturation process in which the active site pyruvoyl group is generated from an internal serine residue via an autocatalytic post-translational modification. Two non-identical subunits are generated from the proenzyme in this reaction, and the pyruvate is formed at the N-terminus of the alpha chain, which is derived from the carboxyl end of the proenzyme. The post-translation cleavage follows an unusual pathway, termed non-hydrolytic serinolysis, in which the side chain hydroxyl group of the serine supplies its oxygen atom to form the C-terminus of the beta chain, while the remainder of the serine residue undergoes an oxidative deamination to produce ammonia and the pyruvoyl prosthetic group on the alpha chain.</text>
</comment>
<dbReference type="PANTHER" id="PTHR35809:SF1">
    <property type="entry name" value="ARCHAETIDYLSERINE DECARBOXYLASE PROENZYME-RELATED"/>
    <property type="match status" value="1"/>
</dbReference>
<comment type="function">
    <text evidence="11">Catalyzes the formation of phosphatidylethanolamine (PtdEtn) from phosphatidylserine (PtdSer).</text>
</comment>
<comment type="subcellular location">
    <subcellularLocation>
        <location evidence="11">Cell membrane</location>
        <topology evidence="11">Peripheral membrane protein</topology>
    </subcellularLocation>
</comment>
<dbReference type="AlphaFoldDB" id="A0A5A7N3I2"/>
<dbReference type="UniPathway" id="UPA00558">
    <property type="reaction ID" value="UER00616"/>
</dbReference>
<keyword evidence="5 11" id="KW-0472">Membrane</keyword>
<proteinExistence type="inferred from homology"/>
<name>A0A5A7N3I2_9PROT</name>
<dbReference type="EMBL" id="BKCN01000002">
    <property type="protein sequence ID" value="GER02833.1"/>
    <property type="molecule type" value="Genomic_DNA"/>
</dbReference>
<feature type="modified residue" description="Pyruvic acid (Ser); by autocatalysis" evidence="11">
    <location>
        <position position="212"/>
    </location>
</feature>
<evidence type="ECO:0000256" key="8">
    <source>
        <dbReference type="ARBA" id="ARBA00023239"/>
    </source>
</evidence>
<evidence type="ECO:0000256" key="10">
    <source>
        <dbReference type="ARBA" id="ARBA00023317"/>
    </source>
</evidence>
<evidence type="ECO:0000313" key="13">
    <source>
        <dbReference type="EMBL" id="GER02833.1"/>
    </source>
</evidence>
<keyword evidence="1 11" id="KW-1003">Cell membrane</keyword>
<comment type="subunit">
    <text evidence="11">Heterodimer of a large membrane-associated beta subunit and a small pyruvoyl-containing alpha subunit.</text>
</comment>
<evidence type="ECO:0000256" key="12">
    <source>
        <dbReference type="SAM" id="Phobius"/>
    </source>
</evidence>
<keyword evidence="2 11" id="KW-0444">Lipid biosynthesis</keyword>
<evidence type="ECO:0000256" key="4">
    <source>
        <dbReference type="ARBA" id="ARBA00023098"/>
    </source>
</evidence>
<keyword evidence="4 11" id="KW-0443">Lipid metabolism</keyword>
<comment type="cofactor">
    <cofactor evidence="11">
        <name>pyruvate</name>
        <dbReference type="ChEBI" id="CHEBI:15361"/>
    </cofactor>
    <text evidence="11">Binds 1 pyruvoyl group covalently per subunit.</text>
</comment>
<dbReference type="GO" id="GO:0004609">
    <property type="term" value="F:phosphatidylserine decarboxylase activity"/>
    <property type="evidence" value="ECO:0007669"/>
    <property type="project" value="UniProtKB-UniRule"/>
</dbReference>
<comment type="pathway">
    <text evidence="11">Phospholipid metabolism; phosphatidylethanolamine biosynthesis; phosphatidylethanolamine from CDP-diacylglycerol: step 2/2.</text>
</comment>
<comment type="catalytic activity">
    <reaction evidence="11">
        <text>a 1,2-diacyl-sn-glycero-3-phospho-L-serine + H(+) = a 1,2-diacyl-sn-glycero-3-phosphoethanolamine + CO2</text>
        <dbReference type="Rhea" id="RHEA:20828"/>
        <dbReference type="ChEBI" id="CHEBI:15378"/>
        <dbReference type="ChEBI" id="CHEBI:16526"/>
        <dbReference type="ChEBI" id="CHEBI:57262"/>
        <dbReference type="ChEBI" id="CHEBI:64612"/>
        <dbReference type="EC" id="4.1.1.65"/>
    </reaction>
</comment>
<feature type="chain" id="PRO_5023433721" description="Phosphatidylserine decarboxylase beta chain" evidence="11">
    <location>
        <begin position="1"/>
        <end position="211"/>
    </location>
</feature>
<dbReference type="HAMAP" id="MF_00664">
    <property type="entry name" value="PS_decarb_PSD_A"/>
    <property type="match status" value="1"/>
</dbReference>
<keyword evidence="9 11" id="KW-1208">Phospholipid metabolism</keyword>
<keyword evidence="12" id="KW-1133">Transmembrane helix</keyword>
<comment type="similarity">
    <text evidence="11">Belongs to the phosphatidylserine decarboxylase family. PSD-A subfamily.</text>
</comment>
<dbReference type="InterPro" id="IPR033175">
    <property type="entry name" value="PSD-A"/>
</dbReference>
<dbReference type="Pfam" id="PF02666">
    <property type="entry name" value="PS_Dcarbxylase"/>
    <property type="match status" value="1"/>
</dbReference>
<protein>
    <recommendedName>
        <fullName evidence="11">Phosphatidylserine decarboxylase proenzyme</fullName>
        <ecNumber evidence="11">4.1.1.65</ecNumber>
    </recommendedName>
    <component>
        <recommendedName>
            <fullName evidence="11">Phosphatidylserine decarboxylase alpha chain</fullName>
        </recommendedName>
    </component>
    <component>
        <recommendedName>
            <fullName evidence="11">Phosphatidylserine decarboxylase beta chain</fullName>
        </recommendedName>
    </component>
</protein>
<feature type="active site" description="Schiff-base intermediate with substrate; via pyruvic acid" evidence="11">
    <location>
        <position position="212"/>
    </location>
</feature>
<evidence type="ECO:0000256" key="7">
    <source>
        <dbReference type="ARBA" id="ARBA00023209"/>
    </source>
</evidence>
<keyword evidence="3 11" id="KW-0210">Decarboxylase</keyword>
<keyword evidence="6 11" id="KW-0865">Zymogen</keyword>
<accession>A0A5A7N3I2</accession>
<evidence type="ECO:0000256" key="5">
    <source>
        <dbReference type="ARBA" id="ARBA00023136"/>
    </source>
</evidence>
<keyword evidence="12" id="KW-0812">Transmembrane</keyword>
<evidence type="ECO:0000256" key="9">
    <source>
        <dbReference type="ARBA" id="ARBA00023264"/>
    </source>
</evidence>
<evidence type="ECO:0000313" key="14">
    <source>
        <dbReference type="Proteomes" id="UP000324996"/>
    </source>
</evidence>
<dbReference type="GO" id="GO:0006646">
    <property type="term" value="P:phosphatidylethanolamine biosynthetic process"/>
    <property type="evidence" value="ECO:0007669"/>
    <property type="project" value="UniProtKB-UniRule"/>
</dbReference>
<dbReference type="InterPro" id="IPR003817">
    <property type="entry name" value="PS_Dcarbxylase"/>
</dbReference>
<keyword evidence="14" id="KW-1185">Reference proteome</keyword>
<gene>
    <name evidence="11 13" type="primary">psd</name>
    <name evidence="13" type="ORF">JCM17846_05150</name>
</gene>
<evidence type="ECO:0000256" key="11">
    <source>
        <dbReference type="HAMAP-Rule" id="MF_00664"/>
    </source>
</evidence>
<keyword evidence="8 11" id="KW-0456">Lyase</keyword>
<evidence type="ECO:0000256" key="2">
    <source>
        <dbReference type="ARBA" id="ARBA00022516"/>
    </source>
</evidence>
<feature type="site" description="Cleavage (non-hydrolytic); by autocatalysis" evidence="11">
    <location>
        <begin position="211"/>
        <end position="212"/>
    </location>
</feature>